<feature type="transmembrane region" description="Helical" evidence="1">
    <location>
        <begin position="12"/>
        <end position="33"/>
    </location>
</feature>
<dbReference type="Gene3D" id="3.40.30.10">
    <property type="entry name" value="Glutaredoxin"/>
    <property type="match status" value="1"/>
</dbReference>
<evidence type="ECO:0000256" key="1">
    <source>
        <dbReference type="SAM" id="Phobius"/>
    </source>
</evidence>
<keyword evidence="1" id="KW-1133">Transmembrane helix</keyword>
<keyword evidence="3" id="KW-0418">Kinase</keyword>
<name>A0A3Q9IWT7_9MICO</name>
<evidence type="ECO:0000313" key="3">
    <source>
        <dbReference type="EMBL" id="AZS35868.1"/>
    </source>
</evidence>
<keyword evidence="1" id="KW-0812">Transmembrane</keyword>
<keyword evidence="3" id="KW-0808">Transferase</keyword>
<dbReference type="RefSeq" id="WP_127094635.1">
    <property type="nucleotide sequence ID" value="NZ_CP031423.1"/>
</dbReference>
<protein>
    <submittedName>
        <fullName evidence="3">Serine/threonine-protein kinase PknE</fullName>
        <ecNumber evidence="3">2.7.11.1</ecNumber>
    </submittedName>
</protein>
<dbReference type="InterPro" id="IPR012336">
    <property type="entry name" value="Thioredoxin-like_fold"/>
</dbReference>
<dbReference type="SUPFAM" id="SSF52833">
    <property type="entry name" value="Thioredoxin-like"/>
    <property type="match status" value="1"/>
</dbReference>
<evidence type="ECO:0000259" key="2">
    <source>
        <dbReference type="Pfam" id="PF13462"/>
    </source>
</evidence>
<gene>
    <name evidence="3" type="primary">pknE</name>
    <name evidence="3" type="ORF">CVS47_00466</name>
</gene>
<keyword evidence="1" id="KW-0472">Membrane</keyword>
<reference evidence="3 4" key="1">
    <citation type="submission" date="2018-08" db="EMBL/GenBank/DDBJ databases">
        <title>Microbacterium lemovicicum sp. nov., a bacterium isolated from a natural uranium-rich soil.</title>
        <authorList>
            <person name="ORTET P."/>
        </authorList>
    </citation>
    <scope>NUCLEOTIDE SEQUENCE [LARGE SCALE GENOMIC DNA]</scope>
    <source>
        <strain evidence="3 4">Viu22</strain>
    </source>
</reference>
<accession>A0A3Q9IWT7</accession>
<sequence length="227" mass="23358">MATAVRKKNWFAIWITIGVVVVLAAVGGTVVWMNSIATGPGTAPQAANINTDTGAIAIGEGSKSMDTYVDFMCPVCGQFESVYGQSIQGLVDDGTITLNVHPISILDRQSQGTQFSTRAASAMYCVAANDPSAALPFLQAMFAGQPSEGSTGLTDDEISAVAEQAGATNSASCIADGTYRKYVASMTPKTPVAPGSQGIGTPTIAINGETIANSSLPQPDQLATLFQ</sequence>
<dbReference type="AlphaFoldDB" id="A0A3Q9IWT7"/>
<dbReference type="CDD" id="cd02972">
    <property type="entry name" value="DsbA_family"/>
    <property type="match status" value="1"/>
</dbReference>
<dbReference type="OrthoDB" id="117402at2"/>
<proteinExistence type="predicted"/>
<dbReference type="Pfam" id="PF13462">
    <property type="entry name" value="Thioredoxin_4"/>
    <property type="match status" value="1"/>
</dbReference>
<feature type="domain" description="Thioredoxin-like fold" evidence="2">
    <location>
        <begin position="62"/>
        <end position="214"/>
    </location>
</feature>
<dbReference type="EMBL" id="CP031423">
    <property type="protein sequence ID" value="AZS35868.1"/>
    <property type="molecule type" value="Genomic_DNA"/>
</dbReference>
<organism evidence="3 4">
    <name type="scientific">Microbacterium lemovicicum</name>
    <dbReference type="NCBI Taxonomy" id="1072463"/>
    <lineage>
        <taxon>Bacteria</taxon>
        <taxon>Bacillati</taxon>
        <taxon>Actinomycetota</taxon>
        <taxon>Actinomycetes</taxon>
        <taxon>Micrococcales</taxon>
        <taxon>Microbacteriaceae</taxon>
        <taxon>Microbacterium</taxon>
    </lineage>
</organism>
<dbReference type="InterPro" id="IPR036249">
    <property type="entry name" value="Thioredoxin-like_sf"/>
</dbReference>
<dbReference type="GO" id="GO:0004674">
    <property type="term" value="F:protein serine/threonine kinase activity"/>
    <property type="evidence" value="ECO:0007669"/>
    <property type="project" value="UniProtKB-EC"/>
</dbReference>
<dbReference type="EC" id="2.7.11.1" evidence="3"/>
<dbReference type="KEGG" id="mlv:CVS47_00466"/>
<keyword evidence="4" id="KW-1185">Reference proteome</keyword>
<evidence type="ECO:0000313" key="4">
    <source>
        <dbReference type="Proteomes" id="UP000276888"/>
    </source>
</evidence>
<dbReference type="Proteomes" id="UP000276888">
    <property type="component" value="Chromosome"/>
</dbReference>